<evidence type="ECO:0000313" key="1">
    <source>
        <dbReference type="EMBL" id="GAA2510076.1"/>
    </source>
</evidence>
<protein>
    <submittedName>
        <fullName evidence="1">Uncharacterized protein</fullName>
    </submittedName>
</protein>
<reference evidence="1 2" key="1">
    <citation type="journal article" date="2019" name="Int. J. Syst. Evol. Microbiol.">
        <title>The Global Catalogue of Microorganisms (GCM) 10K type strain sequencing project: providing services to taxonomists for standard genome sequencing and annotation.</title>
        <authorList>
            <consortium name="The Broad Institute Genomics Platform"/>
            <consortium name="The Broad Institute Genome Sequencing Center for Infectious Disease"/>
            <person name="Wu L."/>
            <person name="Ma J."/>
        </authorList>
    </citation>
    <scope>NUCLEOTIDE SEQUENCE [LARGE SCALE GENOMIC DNA]</scope>
    <source>
        <strain evidence="1 2">JCM 3367</strain>
    </source>
</reference>
<proteinExistence type="predicted"/>
<keyword evidence="2" id="KW-1185">Reference proteome</keyword>
<dbReference type="EMBL" id="BAAARY010000001">
    <property type="protein sequence ID" value="GAA2510076.1"/>
    <property type="molecule type" value="Genomic_DNA"/>
</dbReference>
<gene>
    <name evidence="1" type="ORF">GCM10010201_00860</name>
</gene>
<dbReference type="RefSeq" id="WP_344166622.1">
    <property type="nucleotide sequence ID" value="NZ_BAAARY010000001.1"/>
</dbReference>
<comment type="caution">
    <text evidence="1">The sequence shown here is derived from an EMBL/GenBank/DDBJ whole genome shotgun (WGS) entry which is preliminary data.</text>
</comment>
<organism evidence="1 2">
    <name type="scientific">Pilimelia columellifera subsp. columellifera</name>
    <dbReference type="NCBI Taxonomy" id="706583"/>
    <lineage>
        <taxon>Bacteria</taxon>
        <taxon>Bacillati</taxon>
        <taxon>Actinomycetota</taxon>
        <taxon>Actinomycetes</taxon>
        <taxon>Micromonosporales</taxon>
        <taxon>Micromonosporaceae</taxon>
        <taxon>Pilimelia</taxon>
    </lineage>
</organism>
<name>A0ABN3MWD6_9ACTN</name>
<evidence type="ECO:0000313" key="2">
    <source>
        <dbReference type="Proteomes" id="UP001499978"/>
    </source>
</evidence>
<sequence>MSENSQVTYYVAFMHAKGHGRTVVTTPAPIATAADIDRLHKYLTNAGAIDPTVINFIRLNDTAEGQA</sequence>
<dbReference type="Proteomes" id="UP001499978">
    <property type="component" value="Unassembled WGS sequence"/>
</dbReference>
<accession>A0ABN3MWD6</accession>